<organism evidence="2">
    <name type="scientific">Brassica campestris</name>
    <name type="common">Field mustard</name>
    <dbReference type="NCBI Taxonomy" id="3711"/>
    <lineage>
        <taxon>Eukaryota</taxon>
        <taxon>Viridiplantae</taxon>
        <taxon>Streptophyta</taxon>
        <taxon>Embryophyta</taxon>
        <taxon>Tracheophyta</taxon>
        <taxon>Spermatophyta</taxon>
        <taxon>Magnoliopsida</taxon>
        <taxon>eudicotyledons</taxon>
        <taxon>Gunneridae</taxon>
        <taxon>Pentapetalae</taxon>
        <taxon>rosids</taxon>
        <taxon>malvids</taxon>
        <taxon>Brassicales</taxon>
        <taxon>Brassicaceae</taxon>
        <taxon>Brassiceae</taxon>
        <taxon>Brassica</taxon>
    </lineage>
</organism>
<evidence type="ECO:0000313" key="2">
    <source>
        <dbReference type="EMBL" id="VDD17265.1"/>
    </source>
</evidence>
<sequence>MEDKEETLEAATASKSTVTAYLKQVFSKKFDNIQSMVERLPGVAPPIRRSDQNSYADTPFAGEIALMEMPQKFPFPNERIYDGTGDQDNHVAQYKQQMLTVAIQKDLREASMCKSFGSTLTRLALQWFINLPNRSIRSFATLTERFVEQLASSRSLEKTVDDLYE</sequence>
<evidence type="ECO:0000313" key="1">
    <source>
        <dbReference type="EMBL" id="CAG7909631.1"/>
    </source>
</evidence>
<dbReference type="EMBL" id="LS974626">
    <property type="protein sequence ID" value="CAG7909631.1"/>
    <property type="molecule type" value="Genomic_DNA"/>
</dbReference>
<dbReference type="PANTHER" id="PTHR33223">
    <property type="entry name" value="CCHC-TYPE DOMAIN-CONTAINING PROTEIN"/>
    <property type="match status" value="1"/>
</dbReference>
<dbReference type="PANTHER" id="PTHR33223:SF9">
    <property type="entry name" value="RETROTRANSPOSON GAG DOMAIN-CONTAINING PROTEIN"/>
    <property type="match status" value="1"/>
</dbReference>
<feature type="non-terminal residue" evidence="2">
    <location>
        <position position="165"/>
    </location>
</feature>
<name>A0A3P6D4F6_BRACM</name>
<protein>
    <recommendedName>
        <fullName evidence="3">Retrotransposon gag domain-containing protein</fullName>
    </recommendedName>
</protein>
<reference evidence="2" key="1">
    <citation type="submission" date="2018-11" db="EMBL/GenBank/DDBJ databases">
        <authorList>
            <consortium name="Genoscope - CEA"/>
            <person name="William W."/>
        </authorList>
    </citation>
    <scope>NUCLEOTIDE SEQUENCE</scope>
</reference>
<dbReference type="Proteomes" id="UP000694005">
    <property type="component" value="Chromosome A10"/>
</dbReference>
<accession>A0A3P6D4F6</accession>
<gene>
    <name evidence="2" type="ORF">BRAA10T42978Z</name>
    <name evidence="1" type="ORF">BRAPAZ1V2_A10P08770.2</name>
</gene>
<dbReference type="Gramene" id="A10p08770.2_BraZ1">
    <property type="protein sequence ID" value="A10p08770.2_BraZ1.CDS.1"/>
    <property type="gene ID" value="A10g08770.2_BraZ1"/>
</dbReference>
<evidence type="ECO:0008006" key="3">
    <source>
        <dbReference type="Google" id="ProtNLM"/>
    </source>
</evidence>
<dbReference type="EMBL" id="LR031577">
    <property type="protein sequence ID" value="VDD17265.1"/>
    <property type="molecule type" value="Genomic_DNA"/>
</dbReference>
<proteinExistence type="predicted"/>
<dbReference type="AlphaFoldDB" id="A0A3P6D4F6"/>